<dbReference type="OMA" id="PACCEAP"/>
<organism evidence="2 3">
    <name type="scientific">Litomosoides sigmodontis</name>
    <name type="common">Filarial nematode worm</name>
    <dbReference type="NCBI Taxonomy" id="42156"/>
    <lineage>
        <taxon>Eukaryota</taxon>
        <taxon>Metazoa</taxon>
        <taxon>Ecdysozoa</taxon>
        <taxon>Nematoda</taxon>
        <taxon>Chromadorea</taxon>
        <taxon>Rhabditida</taxon>
        <taxon>Spirurina</taxon>
        <taxon>Spiruromorpha</taxon>
        <taxon>Filarioidea</taxon>
        <taxon>Onchocercidae</taxon>
        <taxon>Litomosoides</taxon>
    </lineage>
</organism>
<dbReference type="EMBL" id="UYRX01000009">
    <property type="protein sequence ID" value="VDK68292.1"/>
    <property type="molecule type" value="Genomic_DNA"/>
</dbReference>
<reference evidence="2 3" key="1">
    <citation type="submission" date="2018-08" db="EMBL/GenBank/DDBJ databases">
        <authorList>
            <person name="Laetsch R D."/>
            <person name="Stevens L."/>
            <person name="Kumar S."/>
            <person name="Blaxter L. M."/>
        </authorList>
    </citation>
    <scope>NUCLEOTIDE SEQUENCE [LARGE SCALE GENOMIC DNA]</scope>
</reference>
<proteinExistence type="predicted"/>
<evidence type="ECO:0000313" key="3">
    <source>
        <dbReference type="Proteomes" id="UP000277928"/>
    </source>
</evidence>
<evidence type="ECO:0000313" key="2">
    <source>
        <dbReference type="EMBL" id="VDK68292.1"/>
    </source>
</evidence>
<name>A0A3P6RXX3_LITSI</name>
<dbReference type="AlphaFoldDB" id="A0A3P6RXX3"/>
<feature type="signal peptide" evidence="1">
    <location>
        <begin position="1"/>
        <end position="26"/>
    </location>
</feature>
<dbReference type="Proteomes" id="UP000277928">
    <property type="component" value="Unassembled WGS sequence"/>
</dbReference>
<accession>A0A3P6RXX3</accession>
<protein>
    <submittedName>
        <fullName evidence="2">Uncharacterized protein</fullName>
    </submittedName>
</protein>
<sequence length="97" mass="10961">MMRRTVLASFLLQILLGAQLHLCAEAEGHDTRGLFARPACCEAPWKFNTNTGQCILDMMEQGVKDEDMPMLCTNLGFQLRGKKCIRHVQLTYKATDD</sequence>
<keyword evidence="3" id="KW-1185">Reference proteome</keyword>
<gene>
    <name evidence="2" type="ORF">NLS_LOCUS367</name>
</gene>
<feature type="chain" id="PRO_5018296647" evidence="1">
    <location>
        <begin position="27"/>
        <end position="97"/>
    </location>
</feature>
<evidence type="ECO:0000256" key="1">
    <source>
        <dbReference type="SAM" id="SignalP"/>
    </source>
</evidence>
<dbReference type="OrthoDB" id="5857447at2759"/>
<keyword evidence="1" id="KW-0732">Signal</keyword>